<proteinExistence type="predicted"/>
<feature type="domain" description="Amidohydrolase-related" evidence="3">
    <location>
        <begin position="34"/>
        <end position="293"/>
    </location>
</feature>
<dbReference type="OrthoDB" id="9771932at2"/>
<dbReference type="PANTHER" id="PTHR21240:SF28">
    <property type="entry name" value="ISO-OROTATE DECARBOXYLASE (EUROFUNG)"/>
    <property type="match status" value="1"/>
</dbReference>
<keyword evidence="5" id="KW-1185">Reference proteome</keyword>
<evidence type="ECO:0000256" key="1">
    <source>
        <dbReference type="ARBA" id="ARBA00023239"/>
    </source>
</evidence>
<dbReference type="GO" id="GO:0016831">
    <property type="term" value="F:carboxy-lyase activity"/>
    <property type="evidence" value="ECO:0007669"/>
    <property type="project" value="InterPro"/>
</dbReference>
<dbReference type="AlphaFoldDB" id="A0A2P8HTD9"/>
<dbReference type="Proteomes" id="UP000240971">
    <property type="component" value="Unassembled WGS sequence"/>
</dbReference>
<dbReference type="InterPro" id="IPR032465">
    <property type="entry name" value="ACMSD"/>
</dbReference>
<gene>
    <name evidence="4" type="ORF">CLV51_101817</name>
</gene>
<keyword evidence="1" id="KW-0456">Lyase</keyword>
<accession>A0A2P8HTD9</accession>
<protein>
    <submittedName>
        <fullName evidence="4">Putative TIM-barrel fold metal-dependent hydrolase</fullName>
    </submittedName>
</protein>
<comment type="caution">
    <text evidence="4">The sequence shown here is derived from an EMBL/GenBank/DDBJ whole genome shotgun (WGS) entry which is preliminary data.</text>
</comment>
<dbReference type="PANTHER" id="PTHR21240">
    <property type="entry name" value="2-AMINO-3-CARBOXYLMUCONATE-6-SEMIALDEHYDE DECARBOXYLASE"/>
    <property type="match status" value="1"/>
</dbReference>
<dbReference type="EMBL" id="PYAW01000001">
    <property type="protein sequence ID" value="PSL49483.1"/>
    <property type="molecule type" value="Genomic_DNA"/>
</dbReference>
<evidence type="ECO:0000256" key="2">
    <source>
        <dbReference type="SAM" id="SignalP"/>
    </source>
</evidence>
<dbReference type="RefSeq" id="WP_106526714.1">
    <property type="nucleotide sequence ID" value="NZ_PYAW01000001.1"/>
</dbReference>
<dbReference type="InterPro" id="IPR032466">
    <property type="entry name" value="Metal_Hydrolase"/>
</dbReference>
<dbReference type="CDD" id="cd01292">
    <property type="entry name" value="metallo-dependent_hydrolases"/>
    <property type="match status" value="1"/>
</dbReference>
<dbReference type="InterPro" id="IPR006680">
    <property type="entry name" value="Amidohydro-rel"/>
</dbReference>
<name>A0A2P8HTD9_CHINA</name>
<organism evidence="4 5">
    <name type="scientific">Chitinophaga niastensis</name>
    <dbReference type="NCBI Taxonomy" id="536980"/>
    <lineage>
        <taxon>Bacteria</taxon>
        <taxon>Pseudomonadati</taxon>
        <taxon>Bacteroidota</taxon>
        <taxon>Chitinophagia</taxon>
        <taxon>Chitinophagales</taxon>
        <taxon>Chitinophagaceae</taxon>
        <taxon>Chitinophaga</taxon>
    </lineage>
</organism>
<evidence type="ECO:0000313" key="5">
    <source>
        <dbReference type="Proteomes" id="UP000240971"/>
    </source>
</evidence>
<dbReference type="GO" id="GO:0019748">
    <property type="term" value="P:secondary metabolic process"/>
    <property type="evidence" value="ECO:0007669"/>
    <property type="project" value="TreeGrafter"/>
</dbReference>
<evidence type="ECO:0000313" key="4">
    <source>
        <dbReference type="EMBL" id="PSL49483.1"/>
    </source>
</evidence>
<dbReference type="GO" id="GO:0005737">
    <property type="term" value="C:cytoplasm"/>
    <property type="evidence" value="ECO:0007669"/>
    <property type="project" value="TreeGrafter"/>
</dbReference>
<feature type="signal peptide" evidence="2">
    <location>
        <begin position="1"/>
        <end position="24"/>
    </location>
</feature>
<keyword evidence="4" id="KW-0378">Hydrolase</keyword>
<dbReference type="SUPFAM" id="SSF51556">
    <property type="entry name" value="Metallo-dependent hydrolases"/>
    <property type="match status" value="1"/>
</dbReference>
<keyword evidence="2" id="KW-0732">Signal</keyword>
<evidence type="ECO:0000259" key="3">
    <source>
        <dbReference type="Pfam" id="PF04909"/>
    </source>
</evidence>
<feature type="chain" id="PRO_5015173956" evidence="2">
    <location>
        <begin position="25"/>
        <end position="296"/>
    </location>
</feature>
<dbReference type="GO" id="GO:0016787">
    <property type="term" value="F:hydrolase activity"/>
    <property type="evidence" value="ECO:0007669"/>
    <property type="project" value="UniProtKB-KW"/>
</dbReference>
<sequence>MKKCFTYACSLSLLLIALTGKSQSGPAHYTGKIIDTHVHIAVEEGESNSMSTERTNTLKDVLAFMSTASIVKAGIITMAQKGNMADTRLRNDSVIALSKKYNSLIPICSVHPMDGEEAFAEMERVHKQGVKIIKLHPNYQRFDVAAPEVAALAHKAGELDMVLLFDSYSPLDGNEIGKLIMLAVGNQKAQFIFAHMGLVNFPQLLTIDALKKYPWYKNNIWLDVSAVAPILGDSPFHDQLVWTMRKIGIDQFLFGSDFPVFDPLAAIKSVHAMGFTQEEEKKIFYTNACRLLQLQP</sequence>
<dbReference type="Gene3D" id="3.20.20.140">
    <property type="entry name" value="Metal-dependent hydrolases"/>
    <property type="match status" value="1"/>
</dbReference>
<reference evidence="4 5" key="1">
    <citation type="submission" date="2018-03" db="EMBL/GenBank/DDBJ databases">
        <title>Genomic Encyclopedia of Archaeal and Bacterial Type Strains, Phase II (KMG-II): from individual species to whole genera.</title>
        <authorList>
            <person name="Goeker M."/>
        </authorList>
    </citation>
    <scope>NUCLEOTIDE SEQUENCE [LARGE SCALE GENOMIC DNA]</scope>
    <source>
        <strain evidence="4 5">DSM 24859</strain>
    </source>
</reference>
<dbReference type="Pfam" id="PF04909">
    <property type="entry name" value="Amidohydro_2"/>
    <property type="match status" value="1"/>
</dbReference>